<dbReference type="CDD" id="cd13969">
    <property type="entry name" value="ADCK1-like"/>
    <property type="match status" value="1"/>
</dbReference>
<evidence type="ECO:0000259" key="3">
    <source>
        <dbReference type="Pfam" id="PF03109"/>
    </source>
</evidence>
<dbReference type="EnsemblPlants" id="Kaladp0085s0041.1.v1.1">
    <property type="protein sequence ID" value="Kaladp0085s0041.1.v1.1"/>
    <property type="gene ID" value="Kaladp0085s0041.v1.1"/>
</dbReference>
<accession>A0A7N0UT22</accession>
<evidence type="ECO:0000313" key="5">
    <source>
        <dbReference type="Proteomes" id="UP000594263"/>
    </source>
</evidence>
<dbReference type="InterPro" id="IPR051130">
    <property type="entry name" value="Mito_struct-func_regulator"/>
</dbReference>
<dbReference type="AlphaFoldDB" id="A0A7N0UT22"/>
<name>A0A7N0UT22_KALFE</name>
<dbReference type="SUPFAM" id="SSF56112">
    <property type="entry name" value="Protein kinase-like (PK-like)"/>
    <property type="match status" value="1"/>
</dbReference>
<evidence type="ECO:0000256" key="1">
    <source>
        <dbReference type="ARBA" id="ARBA00009670"/>
    </source>
</evidence>
<dbReference type="Gramene" id="Kaladp0085s0041.1.v1.1">
    <property type="protein sequence ID" value="Kaladp0085s0041.1.v1.1"/>
    <property type="gene ID" value="Kaladp0085s0041.v1.1"/>
</dbReference>
<dbReference type="PANTHER" id="PTHR43173:SF28">
    <property type="entry name" value="AARF DOMAIN CONTAINING KINASE 5"/>
    <property type="match status" value="1"/>
</dbReference>
<dbReference type="Proteomes" id="UP000594263">
    <property type="component" value="Unplaced"/>
</dbReference>
<dbReference type="Pfam" id="PF03109">
    <property type="entry name" value="ABC1"/>
    <property type="match status" value="1"/>
</dbReference>
<comment type="similarity">
    <text evidence="1">Belongs to the protein kinase superfamily. ADCK protein kinase family.</text>
</comment>
<evidence type="ECO:0000256" key="2">
    <source>
        <dbReference type="SAM" id="SignalP"/>
    </source>
</evidence>
<dbReference type="InterPro" id="IPR045307">
    <property type="entry name" value="ADCK1_dom"/>
</dbReference>
<keyword evidence="5" id="KW-1185">Reference proteome</keyword>
<dbReference type="PANTHER" id="PTHR43173">
    <property type="entry name" value="ABC1 FAMILY PROTEIN"/>
    <property type="match status" value="1"/>
</dbReference>
<dbReference type="InterPro" id="IPR011009">
    <property type="entry name" value="Kinase-like_dom_sf"/>
</dbReference>
<dbReference type="OMA" id="DHGLYQX"/>
<evidence type="ECO:0000313" key="4">
    <source>
        <dbReference type="EnsemblPlants" id="Kaladp0085s0041.1.v1.1"/>
    </source>
</evidence>
<keyword evidence="2" id="KW-0732">Signal</keyword>
<sequence length="402" mass="45270">MTTRIPAKAKSILFLLSATGTTTLALHASKPNFSPDLVTSFPQRIGAGISATVRSSRALFTIASNIVDYKYSLHRIDAASDEYGALLSQVHLRAARRILKLCETNKGFYVKAGQFIAAMRQVPKEYAATLSSLQDQAVPCNFQAIKAVLIRNLGKDLSDVFMFFDEHPIAAASIAQVHRALLKDHQEVAVKVQYPGLEQQMILDTSTMSFLSTIVAWIFPEYRFQWAVLEFVKTVSLELDFIQEAKNSERTAKNFLKNKIIKVPAVFWEFTSGQVLTMELCRGNKVDDLEFMKRNHINPLKVGKALVDLFAEMIFIHGFVHGDPHPGNILVSTEGEHGFSLVLLDHGIYRLLDDDFRKEYCKLWKAMILLDAKSIYSIGERFGIGRYAKFLPLIFTGRTIDR</sequence>
<proteinExistence type="inferred from homology"/>
<dbReference type="InterPro" id="IPR004147">
    <property type="entry name" value="ABC1_dom"/>
</dbReference>
<feature type="domain" description="ABC1 atypical kinase-like" evidence="3">
    <location>
        <begin position="133"/>
        <end position="376"/>
    </location>
</feature>
<feature type="signal peptide" evidence="2">
    <location>
        <begin position="1"/>
        <end position="25"/>
    </location>
</feature>
<reference evidence="4" key="1">
    <citation type="submission" date="2021-01" db="UniProtKB">
        <authorList>
            <consortium name="EnsemblPlants"/>
        </authorList>
    </citation>
    <scope>IDENTIFICATION</scope>
</reference>
<protein>
    <recommendedName>
        <fullName evidence="3">ABC1 atypical kinase-like domain-containing protein</fullName>
    </recommendedName>
</protein>
<organism evidence="4 5">
    <name type="scientific">Kalanchoe fedtschenkoi</name>
    <name type="common">Lavender scallops</name>
    <name type="synonym">South American air plant</name>
    <dbReference type="NCBI Taxonomy" id="63787"/>
    <lineage>
        <taxon>Eukaryota</taxon>
        <taxon>Viridiplantae</taxon>
        <taxon>Streptophyta</taxon>
        <taxon>Embryophyta</taxon>
        <taxon>Tracheophyta</taxon>
        <taxon>Spermatophyta</taxon>
        <taxon>Magnoliopsida</taxon>
        <taxon>eudicotyledons</taxon>
        <taxon>Gunneridae</taxon>
        <taxon>Pentapetalae</taxon>
        <taxon>Saxifragales</taxon>
        <taxon>Crassulaceae</taxon>
        <taxon>Kalanchoe</taxon>
    </lineage>
</organism>
<dbReference type="Gene3D" id="1.10.510.10">
    <property type="entry name" value="Transferase(Phosphotransferase) domain 1"/>
    <property type="match status" value="1"/>
</dbReference>
<feature type="chain" id="PRO_5029462231" description="ABC1 atypical kinase-like domain-containing protein" evidence="2">
    <location>
        <begin position="26"/>
        <end position="402"/>
    </location>
</feature>